<evidence type="ECO:0000313" key="1">
    <source>
        <dbReference type="EMBL" id="QUI24093.1"/>
    </source>
</evidence>
<dbReference type="AlphaFoldDB" id="A0A8J8MMQ3"/>
<reference evidence="1" key="1">
    <citation type="submission" date="2020-07" db="EMBL/GenBank/DDBJ databases">
        <title>Vallitalea pronyensis genome.</title>
        <authorList>
            <person name="Postec A."/>
        </authorList>
    </citation>
    <scope>NUCLEOTIDE SEQUENCE</scope>
    <source>
        <strain evidence="1">FatNI3</strain>
    </source>
</reference>
<dbReference type="EMBL" id="CP058649">
    <property type="protein sequence ID" value="QUI24093.1"/>
    <property type="molecule type" value="Genomic_DNA"/>
</dbReference>
<dbReference type="RefSeq" id="WP_212694785.1">
    <property type="nucleotide sequence ID" value="NZ_CP058649.1"/>
</dbReference>
<dbReference type="Proteomes" id="UP000683246">
    <property type="component" value="Chromosome"/>
</dbReference>
<protein>
    <submittedName>
        <fullName evidence="1">Uncharacterized protein</fullName>
    </submittedName>
</protein>
<name>A0A8J8MMQ3_9FIRM</name>
<accession>A0A8J8MMQ3</accession>
<gene>
    <name evidence="1" type="ORF">HZI73_18130</name>
</gene>
<proteinExistence type="predicted"/>
<keyword evidence="2" id="KW-1185">Reference proteome</keyword>
<organism evidence="1 2">
    <name type="scientific">Vallitalea pronyensis</name>
    <dbReference type="NCBI Taxonomy" id="1348613"/>
    <lineage>
        <taxon>Bacteria</taxon>
        <taxon>Bacillati</taxon>
        <taxon>Bacillota</taxon>
        <taxon>Clostridia</taxon>
        <taxon>Lachnospirales</taxon>
        <taxon>Vallitaleaceae</taxon>
        <taxon>Vallitalea</taxon>
    </lineage>
</organism>
<evidence type="ECO:0000313" key="2">
    <source>
        <dbReference type="Proteomes" id="UP000683246"/>
    </source>
</evidence>
<dbReference type="KEGG" id="vpy:HZI73_18130"/>
<sequence length="52" mass="6033">MSKNYRGKSINRKTKWRGTCPKCNRTGVKLIWPQGNIKVCKQCFSKNSSEKN</sequence>